<evidence type="ECO:0000256" key="3">
    <source>
        <dbReference type="ARBA" id="ARBA00023239"/>
    </source>
</evidence>
<dbReference type="SUPFAM" id="SSF51621">
    <property type="entry name" value="Phosphoenolpyruvate/pyruvate domain"/>
    <property type="match status" value="1"/>
</dbReference>
<dbReference type="InterPro" id="IPR015813">
    <property type="entry name" value="Pyrv/PenolPyrv_kinase-like_dom"/>
</dbReference>
<gene>
    <name evidence="5" type="ORF">SAMN05444955_105129</name>
</gene>
<dbReference type="STRING" id="1173111.SAMN05444955_105129"/>
<dbReference type="RefSeq" id="WP_089966734.1">
    <property type="nucleotide sequence ID" value="NZ_FOCQ01000005.1"/>
</dbReference>
<dbReference type="PANTHER" id="PTHR30502">
    <property type="entry name" value="2-KETO-3-DEOXY-L-RHAMNONATE ALDOLASE"/>
    <property type="match status" value="1"/>
</dbReference>
<sequence length="262" mass="29190">MLSVNRTKQKIRQGEPVYGLFCSNPSPLTVEMIGAAGYDFLIIDLEHTLINPETVQHMIRAAEAFQITPLVRVPEKSPGTILQVLDAGAQGVVIPHVRTREDIEQAVSAAFYTPKGNRSLNGGRNARFGGLDLRACMETANREVMCIPMIEDREAMENLDEILSVGGIDFVLEGAADLSASYGIPWETRHPLIRQALLTLQERAAAWGVPYGAIPRTKEDLKDWWEKGVRIFVVGDDRGICYRAMRAHLSEYVDEVQVKKDE</sequence>
<dbReference type="GO" id="GO:0016832">
    <property type="term" value="F:aldehyde-lyase activity"/>
    <property type="evidence" value="ECO:0007669"/>
    <property type="project" value="TreeGrafter"/>
</dbReference>
<dbReference type="Pfam" id="PF03328">
    <property type="entry name" value="HpcH_HpaI"/>
    <property type="match status" value="1"/>
</dbReference>
<evidence type="ECO:0000313" key="5">
    <source>
        <dbReference type="EMBL" id="SEN05430.1"/>
    </source>
</evidence>
<keyword evidence="2" id="KW-0479">Metal-binding</keyword>
<dbReference type="PANTHER" id="PTHR30502:SF0">
    <property type="entry name" value="PHOSPHOENOLPYRUVATE CARBOXYLASE FAMILY PROTEIN"/>
    <property type="match status" value="1"/>
</dbReference>
<dbReference type="InterPro" id="IPR040442">
    <property type="entry name" value="Pyrv_kinase-like_dom_sf"/>
</dbReference>
<organism evidence="5 6">
    <name type="scientific">Lihuaxuella thermophila</name>
    <dbReference type="NCBI Taxonomy" id="1173111"/>
    <lineage>
        <taxon>Bacteria</taxon>
        <taxon>Bacillati</taxon>
        <taxon>Bacillota</taxon>
        <taxon>Bacilli</taxon>
        <taxon>Bacillales</taxon>
        <taxon>Thermoactinomycetaceae</taxon>
        <taxon>Lihuaxuella</taxon>
    </lineage>
</organism>
<dbReference type="EMBL" id="FOCQ01000005">
    <property type="protein sequence ID" value="SEN05430.1"/>
    <property type="molecule type" value="Genomic_DNA"/>
</dbReference>
<dbReference type="Proteomes" id="UP000199695">
    <property type="component" value="Unassembled WGS sequence"/>
</dbReference>
<name>A0A1H8DDQ8_9BACL</name>
<evidence type="ECO:0000256" key="1">
    <source>
        <dbReference type="ARBA" id="ARBA00005568"/>
    </source>
</evidence>
<evidence type="ECO:0000259" key="4">
    <source>
        <dbReference type="Pfam" id="PF03328"/>
    </source>
</evidence>
<dbReference type="AlphaFoldDB" id="A0A1H8DDQ8"/>
<protein>
    <submittedName>
        <fullName evidence="5">4-hydroxy-2-oxoheptanedioate aldolase</fullName>
    </submittedName>
</protein>
<feature type="domain" description="HpcH/HpaI aldolase/citrate lyase" evidence="4">
    <location>
        <begin position="18"/>
        <end position="241"/>
    </location>
</feature>
<reference evidence="5 6" key="1">
    <citation type="submission" date="2016-10" db="EMBL/GenBank/DDBJ databases">
        <authorList>
            <person name="de Groot N.N."/>
        </authorList>
    </citation>
    <scope>NUCLEOTIDE SEQUENCE [LARGE SCALE GENOMIC DNA]</scope>
    <source>
        <strain evidence="5 6">DSM 46701</strain>
    </source>
</reference>
<dbReference type="Gene3D" id="3.20.20.60">
    <property type="entry name" value="Phosphoenolpyruvate-binding domains"/>
    <property type="match status" value="1"/>
</dbReference>
<dbReference type="GO" id="GO:0046872">
    <property type="term" value="F:metal ion binding"/>
    <property type="evidence" value="ECO:0007669"/>
    <property type="project" value="UniProtKB-KW"/>
</dbReference>
<keyword evidence="6" id="KW-1185">Reference proteome</keyword>
<evidence type="ECO:0000256" key="2">
    <source>
        <dbReference type="ARBA" id="ARBA00022723"/>
    </source>
</evidence>
<comment type="similarity">
    <text evidence="1">Belongs to the HpcH/HpaI aldolase family.</text>
</comment>
<keyword evidence="3" id="KW-0456">Lyase</keyword>
<proteinExistence type="inferred from homology"/>
<dbReference type="GO" id="GO:0005737">
    <property type="term" value="C:cytoplasm"/>
    <property type="evidence" value="ECO:0007669"/>
    <property type="project" value="TreeGrafter"/>
</dbReference>
<dbReference type="InterPro" id="IPR005000">
    <property type="entry name" value="Aldolase/citrate-lyase_domain"/>
</dbReference>
<evidence type="ECO:0000313" key="6">
    <source>
        <dbReference type="Proteomes" id="UP000199695"/>
    </source>
</evidence>
<accession>A0A1H8DDQ8</accession>
<dbReference type="InterPro" id="IPR050251">
    <property type="entry name" value="HpcH-HpaI_aldolase"/>
</dbReference>
<dbReference type="OrthoDB" id="86160at2"/>